<dbReference type="Proteomes" id="UP000298030">
    <property type="component" value="Unassembled WGS sequence"/>
</dbReference>
<comment type="caution">
    <text evidence="1">The sequence shown here is derived from an EMBL/GenBank/DDBJ whole genome shotgun (WGS) entry which is preliminary data.</text>
</comment>
<dbReference type="EMBL" id="QPFP01000001">
    <property type="protein sequence ID" value="TEB39579.1"/>
    <property type="molecule type" value="Genomic_DNA"/>
</dbReference>
<name>A0A4Y7U169_COPMI</name>
<reference evidence="1 2" key="1">
    <citation type="journal article" date="2019" name="Nat. Ecol. Evol.">
        <title>Megaphylogeny resolves global patterns of mushroom evolution.</title>
        <authorList>
            <person name="Varga T."/>
            <person name="Krizsan K."/>
            <person name="Foldi C."/>
            <person name="Dima B."/>
            <person name="Sanchez-Garcia M."/>
            <person name="Sanchez-Ramirez S."/>
            <person name="Szollosi G.J."/>
            <person name="Szarkandi J.G."/>
            <person name="Papp V."/>
            <person name="Albert L."/>
            <person name="Andreopoulos W."/>
            <person name="Angelini C."/>
            <person name="Antonin V."/>
            <person name="Barry K.W."/>
            <person name="Bougher N.L."/>
            <person name="Buchanan P."/>
            <person name="Buyck B."/>
            <person name="Bense V."/>
            <person name="Catcheside P."/>
            <person name="Chovatia M."/>
            <person name="Cooper J."/>
            <person name="Damon W."/>
            <person name="Desjardin D."/>
            <person name="Finy P."/>
            <person name="Geml J."/>
            <person name="Haridas S."/>
            <person name="Hughes K."/>
            <person name="Justo A."/>
            <person name="Karasinski D."/>
            <person name="Kautmanova I."/>
            <person name="Kiss B."/>
            <person name="Kocsube S."/>
            <person name="Kotiranta H."/>
            <person name="LaButti K.M."/>
            <person name="Lechner B.E."/>
            <person name="Liimatainen K."/>
            <person name="Lipzen A."/>
            <person name="Lukacs Z."/>
            <person name="Mihaltcheva S."/>
            <person name="Morgado L.N."/>
            <person name="Niskanen T."/>
            <person name="Noordeloos M.E."/>
            <person name="Ohm R.A."/>
            <person name="Ortiz-Santana B."/>
            <person name="Ovrebo C."/>
            <person name="Racz N."/>
            <person name="Riley R."/>
            <person name="Savchenko A."/>
            <person name="Shiryaev A."/>
            <person name="Soop K."/>
            <person name="Spirin V."/>
            <person name="Szebenyi C."/>
            <person name="Tomsovsky M."/>
            <person name="Tulloss R.E."/>
            <person name="Uehling J."/>
            <person name="Grigoriev I.V."/>
            <person name="Vagvolgyi C."/>
            <person name="Papp T."/>
            <person name="Martin F.M."/>
            <person name="Miettinen O."/>
            <person name="Hibbett D.S."/>
            <person name="Nagy L.G."/>
        </authorList>
    </citation>
    <scope>NUCLEOTIDE SEQUENCE [LARGE SCALE GENOMIC DNA]</scope>
    <source>
        <strain evidence="1 2">FP101781</strain>
    </source>
</reference>
<evidence type="ECO:0000313" key="1">
    <source>
        <dbReference type="EMBL" id="TEB39579.1"/>
    </source>
</evidence>
<evidence type="ECO:0000313" key="2">
    <source>
        <dbReference type="Proteomes" id="UP000298030"/>
    </source>
</evidence>
<evidence type="ECO:0008006" key="3">
    <source>
        <dbReference type="Google" id="ProtNLM"/>
    </source>
</evidence>
<accession>A0A4Y7U169</accession>
<dbReference type="AlphaFoldDB" id="A0A4Y7U169"/>
<organism evidence="1 2">
    <name type="scientific">Coprinellus micaceus</name>
    <name type="common">Glistening ink-cap mushroom</name>
    <name type="synonym">Coprinus micaceus</name>
    <dbReference type="NCBI Taxonomy" id="71717"/>
    <lineage>
        <taxon>Eukaryota</taxon>
        <taxon>Fungi</taxon>
        <taxon>Dikarya</taxon>
        <taxon>Basidiomycota</taxon>
        <taxon>Agaricomycotina</taxon>
        <taxon>Agaricomycetes</taxon>
        <taxon>Agaricomycetidae</taxon>
        <taxon>Agaricales</taxon>
        <taxon>Agaricineae</taxon>
        <taxon>Psathyrellaceae</taxon>
        <taxon>Coprinellus</taxon>
    </lineage>
</organism>
<gene>
    <name evidence="1" type="ORF">FA13DRAFT_10292</name>
</gene>
<keyword evidence="2" id="KW-1185">Reference proteome</keyword>
<sequence length="409" mass="46264">MSQSNAASCPTLATELFEEIIGHFEDDDTTLLSLGLACKDLMLLTRPRAFDDIVFKDDNAIIQFDDLRSSEHSTIKARASFRRVQVDTWTFIKMLRDSQNPNSSHIRDILSSIAITHTLAIHSPAGGGISRKMIQAIPVHWRNSVRHLEITGGTHHGGSLFSLFSALPQLESLWLGNIRLRQWKHDFAAYAFPEAVTTVSLVNSPGLCSFVHKRCWLFGITHIRDIYLDADFDPRNENPFPMQYALQLPTHAQNIQSLTFHPTYPDLWECNTLQAPWFAYLQKLEVMRINLVDVHCGPALSFLEACITLSSVADTRFKVVDISLPALPKGMPTATYLQFADRVIEQKALSFVSPGELEWPLFDIILRGLPQGENLDRHIQLPMARKGGHKVTFMERNWQSMLAGRNRGF</sequence>
<proteinExistence type="predicted"/>
<protein>
    <recommendedName>
        <fullName evidence="3">F-box domain-containing protein</fullName>
    </recommendedName>
</protein>